<feature type="region of interest" description="Disordered" evidence="1">
    <location>
        <begin position="390"/>
        <end position="434"/>
    </location>
</feature>
<dbReference type="Proteomes" id="UP000663841">
    <property type="component" value="Unassembled WGS sequence"/>
</dbReference>
<feature type="transmembrane region" description="Helical" evidence="2">
    <location>
        <begin position="178"/>
        <end position="199"/>
    </location>
</feature>
<feature type="compositionally biased region" description="Basic and acidic residues" evidence="1">
    <location>
        <begin position="390"/>
        <end position="401"/>
    </location>
</feature>
<dbReference type="EMBL" id="CAJMWW010000081">
    <property type="protein sequence ID" value="CAE6426797.1"/>
    <property type="molecule type" value="Genomic_DNA"/>
</dbReference>
<feature type="transmembrane region" description="Helical" evidence="2">
    <location>
        <begin position="123"/>
        <end position="142"/>
    </location>
</feature>
<evidence type="ECO:0000313" key="4">
    <source>
        <dbReference type="Proteomes" id="UP000663841"/>
    </source>
</evidence>
<feature type="transmembrane region" description="Helical" evidence="2">
    <location>
        <begin position="63"/>
        <end position="91"/>
    </location>
</feature>
<evidence type="ECO:0000313" key="3">
    <source>
        <dbReference type="EMBL" id="CAE6426797.1"/>
    </source>
</evidence>
<feature type="transmembrane region" description="Helical" evidence="2">
    <location>
        <begin position="20"/>
        <end position="42"/>
    </location>
</feature>
<evidence type="ECO:0000256" key="2">
    <source>
        <dbReference type="SAM" id="Phobius"/>
    </source>
</evidence>
<evidence type="ECO:0008006" key="5">
    <source>
        <dbReference type="Google" id="ProtNLM"/>
    </source>
</evidence>
<comment type="caution">
    <text evidence="3">The sequence shown here is derived from an EMBL/GenBank/DDBJ whole genome shotgun (WGS) entry which is preliminary data.</text>
</comment>
<name>A0A8H3AFJ1_9AGAM</name>
<evidence type="ECO:0000256" key="1">
    <source>
        <dbReference type="SAM" id="MobiDB-lite"/>
    </source>
</evidence>
<proteinExistence type="predicted"/>
<gene>
    <name evidence="3" type="ORF">RDB_LOCUS57783</name>
</gene>
<organism evidence="3 4">
    <name type="scientific">Rhizoctonia solani</name>
    <dbReference type="NCBI Taxonomy" id="456999"/>
    <lineage>
        <taxon>Eukaryota</taxon>
        <taxon>Fungi</taxon>
        <taxon>Dikarya</taxon>
        <taxon>Basidiomycota</taxon>
        <taxon>Agaricomycotina</taxon>
        <taxon>Agaricomycetes</taxon>
        <taxon>Cantharellales</taxon>
        <taxon>Ceratobasidiaceae</taxon>
        <taxon>Rhizoctonia</taxon>
    </lineage>
</organism>
<dbReference type="AlphaFoldDB" id="A0A8H3AFJ1"/>
<feature type="compositionally biased region" description="Basic and acidic residues" evidence="1">
    <location>
        <begin position="416"/>
        <end position="426"/>
    </location>
</feature>
<reference evidence="3" key="1">
    <citation type="submission" date="2021-01" db="EMBL/GenBank/DDBJ databases">
        <authorList>
            <person name="Kaushik A."/>
        </authorList>
    </citation>
    <scope>NUCLEOTIDE SEQUENCE</scope>
    <source>
        <strain evidence="3">AG3-T5</strain>
    </source>
</reference>
<protein>
    <recommendedName>
        <fullName evidence="5">DUF4203 domain-containing protein</fullName>
    </recommendedName>
</protein>
<sequence>MTRTSDFITAATLLRSPYHFIYALPLLFLSVLLLFAGAFLTLDRTRTFASSSDSKKATSFYKLESGIGGLAIGWVLAVHMTTLIALLILNYTKNSHLSAPAFLVVWFLSAIVLTLVCGRWKYAALAFGGILGGVCSGLILAISLQPSLLARLVLTLIATVVLTGGALLPIVRHASLRIATSTTGAAGIIYACAILGSSATNNKLASWTNAWLHLVLLRDSDSAELQWGNGESKGLTAACYFLWMIGATCDWYLKRKVGEDSEVWNNVLGSYTAAFPPEASQIGISTSIESCWTSFKENMRFSKIGTRAEKPLLFPSSSPPSPTLPKFHQNLKAPPVFRPRMPGTFTPDPYYSDSDSDLGDEESSSGRISNEKKWTASTNYSDTHLVNSEGLRRPREVDRSKYPPIFTASPSSSHIEYGDKDAERSPELNLGPHRIEPSRYSENWRPAFLKRSDSLKAEIVEAESRDVAIMPPVALYWSESGRPALAHRSSSTTTPTLALAEGSPSTPRLVPETPPLIRTLDSVSREQGKSMQGNRSIVRPN</sequence>
<feature type="transmembrane region" description="Helical" evidence="2">
    <location>
        <begin position="97"/>
        <end position="116"/>
    </location>
</feature>
<keyword evidence="2" id="KW-0812">Transmembrane</keyword>
<keyword evidence="2" id="KW-1133">Transmembrane helix</keyword>
<accession>A0A8H3AFJ1</accession>
<feature type="region of interest" description="Disordered" evidence="1">
    <location>
        <begin position="342"/>
        <end position="371"/>
    </location>
</feature>
<feature type="region of interest" description="Disordered" evidence="1">
    <location>
        <begin position="485"/>
        <end position="541"/>
    </location>
</feature>
<feature type="transmembrane region" description="Helical" evidence="2">
    <location>
        <begin position="148"/>
        <end position="171"/>
    </location>
</feature>
<feature type="compositionally biased region" description="Acidic residues" evidence="1">
    <location>
        <begin position="354"/>
        <end position="363"/>
    </location>
</feature>
<keyword evidence="2" id="KW-0472">Membrane</keyword>